<dbReference type="Gene3D" id="1.10.10.1010">
    <property type="entry name" value="Intein homing endonuclease, domain IV"/>
    <property type="match status" value="1"/>
</dbReference>
<feature type="coiled-coil region" evidence="1">
    <location>
        <begin position="227"/>
        <end position="254"/>
    </location>
</feature>
<dbReference type="InterPro" id="IPR011009">
    <property type="entry name" value="Kinase-like_dom_sf"/>
</dbReference>
<dbReference type="SUPFAM" id="SSF56112">
    <property type="entry name" value="Protein kinase-like (PK-like)"/>
    <property type="match status" value="1"/>
</dbReference>
<dbReference type="Gene3D" id="1.10.510.10">
    <property type="entry name" value="Transferase(Phosphotransferase) domain 1"/>
    <property type="match status" value="1"/>
</dbReference>
<dbReference type="PANTHER" id="PTHR24416">
    <property type="entry name" value="TYROSINE-PROTEIN KINASE RECEPTOR"/>
    <property type="match status" value="1"/>
</dbReference>
<name>A0A397TBV8_9GLOM</name>
<evidence type="ECO:0000313" key="3">
    <source>
        <dbReference type="EMBL" id="RIA95708.1"/>
    </source>
</evidence>
<evidence type="ECO:0000313" key="4">
    <source>
        <dbReference type="Proteomes" id="UP000265703"/>
    </source>
</evidence>
<dbReference type="InterPro" id="IPR000719">
    <property type="entry name" value="Prot_kinase_dom"/>
</dbReference>
<keyword evidence="3" id="KW-0808">Transferase</keyword>
<keyword evidence="4" id="KW-1185">Reference proteome</keyword>
<dbReference type="PANTHER" id="PTHR24416:SF611">
    <property type="entry name" value="TYROSINE-PROTEIN KINASE TRANSMEMBRANE RECEPTOR ROR"/>
    <property type="match status" value="1"/>
</dbReference>
<sequence length="325" mass="38765">MDFIKNFFHFNKHQSEQKYLSDDVFEQIKDFNRYKLTEEQKLLIDKLILNEELKKRYKEYGLCRECGFGKVYKANWIDGYIYNWDNKNQNWKRYELNKFVALKSLNNSKNVTLEFINEITFHHKVIGDEISTIIRLYGITQDPDTKNYMMVLDYAENGSLRNYLDKSYNVLSWEDKFYELYRITDGLDEIHQKGLIHRDLHIGNILHTGGSYITDMGLCKPADYNALENTKKSVYELEKQIKEEDEINNKLQTNVPFTSLSYETHSEAIYTSRLLDFNNLPEPKNSDDYYKQYDNIISTKYSESIRIDFTKLKINDDQNNEFKGN</sequence>
<dbReference type="GO" id="GO:0005524">
    <property type="term" value="F:ATP binding"/>
    <property type="evidence" value="ECO:0007669"/>
    <property type="project" value="InterPro"/>
</dbReference>
<accession>A0A397TBV8</accession>
<dbReference type="GO" id="GO:0005886">
    <property type="term" value="C:plasma membrane"/>
    <property type="evidence" value="ECO:0007669"/>
    <property type="project" value="TreeGrafter"/>
</dbReference>
<organism evidence="3 4">
    <name type="scientific">Glomus cerebriforme</name>
    <dbReference type="NCBI Taxonomy" id="658196"/>
    <lineage>
        <taxon>Eukaryota</taxon>
        <taxon>Fungi</taxon>
        <taxon>Fungi incertae sedis</taxon>
        <taxon>Mucoromycota</taxon>
        <taxon>Glomeromycotina</taxon>
        <taxon>Glomeromycetes</taxon>
        <taxon>Glomerales</taxon>
        <taxon>Glomeraceae</taxon>
        <taxon>Glomus</taxon>
    </lineage>
</organism>
<evidence type="ECO:0000259" key="2">
    <source>
        <dbReference type="PROSITE" id="PS50011"/>
    </source>
</evidence>
<gene>
    <name evidence="3" type="ORF">C1645_816289</name>
</gene>
<keyword evidence="3" id="KW-0418">Kinase</keyword>
<protein>
    <submittedName>
        <fullName evidence="3">Kinase-like domain-containing protein</fullName>
    </submittedName>
</protein>
<feature type="domain" description="Protein kinase" evidence="2">
    <location>
        <begin position="57"/>
        <end position="325"/>
    </location>
</feature>
<dbReference type="OrthoDB" id="3205772at2759"/>
<proteinExistence type="predicted"/>
<dbReference type="EMBL" id="QKYT01000056">
    <property type="protein sequence ID" value="RIA95708.1"/>
    <property type="molecule type" value="Genomic_DNA"/>
</dbReference>
<dbReference type="InterPro" id="IPR050122">
    <property type="entry name" value="RTK"/>
</dbReference>
<dbReference type="GO" id="GO:0007169">
    <property type="term" value="P:cell surface receptor protein tyrosine kinase signaling pathway"/>
    <property type="evidence" value="ECO:0007669"/>
    <property type="project" value="TreeGrafter"/>
</dbReference>
<keyword evidence="1" id="KW-0175">Coiled coil</keyword>
<dbReference type="AlphaFoldDB" id="A0A397TBV8"/>
<dbReference type="PROSITE" id="PS50011">
    <property type="entry name" value="PROTEIN_KINASE_DOM"/>
    <property type="match status" value="1"/>
</dbReference>
<dbReference type="Pfam" id="PF07714">
    <property type="entry name" value="PK_Tyr_Ser-Thr"/>
    <property type="match status" value="1"/>
</dbReference>
<evidence type="ECO:0000256" key="1">
    <source>
        <dbReference type="SAM" id="Coils"/>
    </source>
</evidence>
<dbReference type="STRING" id="658196.A0A397TBV8"/>
<dbReference type="CDD" id="cd00180">
    <property type="entry name" value="PKc"/>
    <property type="match status" value="1"/>
</dbReference>
<dbReference type="GO" id="GO:0043235">
    <property type="term" value="C:receptor complex"/>
    <property type="evidence" value="ECO:0007669"/>
    <property type="project" value="TreeGrafter"/>
</dbReference>
<dbReference type="GO" id="GO:0004714">
    <property type="term" value="F:transmembrane receptor protein tyrosine kinase activity"/>
    <property type="evidence" value="ECO:0007669"/>
    <property type="project" value="TreeGrafter"/>
</dbReference>
<dbReference type="InterPro" id="IPR001245">
    <property type="entry name" value="Ser-Thr/Tyr_kinase_cat_dom"/>
</dbReference>
<reference evidence="3 4" key="1">
    <citation type="submission" date="2018-06" db="EMBL/GenBank/DDBJ databases">
        <title>Comparative genomics reveals the genomic features of Rhizophagus irregularis, R. cerebriforme, R. diaphanum and Gigaspora rosea, and their symbiotic lifestyle signature.</title>
        <authorList>
            <person name="Morin E."/>
            <person name="San Clemente H."/>
            <person name="Chen E.C.H."/>
            <person name="De La Providencia I."/>
            <person name="Hainaut M."/>
            <person name="Kuo A."/>
            <person name="Kohler A."/>
            <person name="Murat C."/>
            <person name="Tang N."/>
            <person name="Roy S."/>
            <person name="Loubradou J."/>
            <person name="Henrissat B."/>
            <person name="Grigoriev I.V."/>
            <person name="Corradi N."/>
            <person name="Roux C."/>
            <person name="Martin F.M."/>
        </authorList>
    </citation>
    <scope>NUCLEOTIDE SEQUENCE [LARGE SCALE GENOMIC DNA]</scope>
    <source>
        <strain evidence="3 4">DAOM 227022</strain>
    </source>
</reference>
<dbReference type="Proteomes" id="UP000265703">
    <property type="component" value="Unassembled WGS sequence"/>
</dbReference>
<comment type="caution">
    <text evidence="3">The sequence shown here is derived from an EMBL/GenBank/DDBJ whole genome shotgun (WGS) entry which is preliminary data.</text>
</comment>